<reference evidence="2" key="1">
    <citation type="submission" date="2019-08" db="EMBL/GenBank/DDBJ databases">
        <authorList>
            <person name="Kucharzyk K."/>
            <person name="Murdoch R.W."/>
            <person name="Higgins S."/>
            <person name="Loffler F."/>
        </authorList>
    </citation>
    <scope>NUCLEOTIDE SEQUENCE</scope>
</reference>
<gene>
    <name evidence="2" type="ORF">SDC9_91886</name>
</gene>
<proteinExistence type="predicted"/>
<evidence type="ECO:0000259" key="1">
    <source>
        <dbReference type="Pfam" id="PF12728"/>
    </source>
</evidence>
<dbReference type="InterPro" id="IPR009061">
    <property type="entry name" value="DNA-bd_dom_put_sf"/>
</dbReference>
<protein>
    <recommendedName>
        <fullName evidence="1">Helix-turn-helix domain-containing protein</fullName>
    </recommendedName>
</protein>
<evidence type="ECO:0000313" key="2">
    <source>
        <dbReference type="EMBL" id="MPM45200.1"/>
    </source>
</evidence>
<comment type="caution">
    <text evidence="2">The sequence shown here is derived from an EMBL/GenBank/DDBJ whole genome shotgun (WGS) entry which is preliminary data.</text>
</comment>
<dbReference type="NCBIfam" id="TIGR01764">
    <property type="entry name" value="excise"/>
    <property type="match status" value="1"/>
</dbReference>
<name>A0A644ZW47_9ZZZZ</name>
<dbReference type="AlphaFoldDB" id="A0A644ZW47"/>
<organism evidence="2">
    <name type="scientific">bioreactor metagenome</name>
    <dbReference type="NCBI Taxonomy" id="1076179"/>
    <lineage>
        <taxon>unclassified sequences</taxon>
        <taxon>metagenomes</taxon>
        <taxon>ecological metagenomes</taxon>
    </lineage>
</organism>
<feature type="domain" description="Helix-turn-helix" evidence="1">
    <location>
        <begin position="6"/>
        <end position="55"/>
    </location>
</feature>
<dbReference type="Pfam" id="PF12728">
    <property type="entry name" value="HTH_17"/>
    <property type="match status" value="1"/>
</dbReference>
<accession>A0A644ZW47</accession>
<dbReference type="SUPFAM" id="SSF46955">
    <property type="entry name" value="Putative DNA-binding domain"/>
    <property type="match status" value="1"/>
</dbReference>
<dbReference type="InterPro" id="IPR041657">
    <property type="entry name" value="HTH_17"/>
</dbReference>
<dbReference type="EMBL" id="VSSQ01010779">
    <property type="protein sequence ID" value="MPM45200.1"/>
    <property type="molecule type" value="Genomic_DNA"/>
</dbReference>
<dbReference type="InterPro" id="IPR010093">
    <property type="entry name" value="SinI_DNA-bd"/>
</dbReference>
<sequence>MTAEKLYTQEEAATLLSIAPKTLGDWLRSGKIVGTKIGRKWMITETDLEDFIKKGRVIRQEEPKEEGHGK</sequence>
<dbReference type="GO" id="GO:0003677">
    <property type="term" value="F:DNA binding"/>
    <property type="evidence" value="ECO:0007669"/>
    <property type="project" value="InterPro"/>
</dbReference>